<evidence type="ECO:0000256" key="8">
    <source>
        <dbReference type="SAM" id="MobiDB-lite"/>
    </source>
</evidence>
<feature type="region of interest" description="Disordered" evidence="8">
    <location>
        <begin position="150"/>
        <end position="177"/>
    </location>
</feature>
<dbReference type="InterPro" id="IPR036388">
    <property type="entry name" value="WH-like_DNA-bd_sf"/>
</dbReference>
<dbReference type="Gene3D" id="1.20.5.4130">
    <property type="match status" value="1"/>
</dbReference>
<feature type="domain" description="Disease resistance protein winged helix" evidence="11">
    <location>
        <begin position="455"/>
        <end position="523"/>
    </location>
</feature>
<dbReference type="Gene3D" id="1.10.8.430">
    <property type="entry name" value="Helical domain of apoptotic protease-activating factors"/>
    <property type="match status" value="1"/>
</dbReference>
<dbReference type="InterPro" id="IPR027417">
    <property type="entry name" value="P-loop_NTPase"/>
</dbReference>
<evidence type="ECO:0000256" key="2">
    <source>
        <dbReference type="ARBA" id="ARBA00022614"/>
    </source>
</evidence>
<keyword evidence="7" id="KW-0175">Coiled coil</keyword>
<dbReference type="OMA" id="CPPSCVE"/>
<evidence type="ECO:0000256" key="7">
    <source>
        <dbReference type="ARBA" id="ARBA00023054"/>
    </source>
</evidence>
<dbReference type="Pfam" id="PF00931">
    <property type="entry name" value="NB-ARC"/>
    <property type="match status" value="1"/>
</dbReference>
<keyword evidence="4" id="KW-0547">Nucleotide-binding</keyword>
<feature type="domain" description="Disease resistance R13L4/SHOC-2-like LRR" evidence="12">
    <location>
        <begin position="592"/>
        <end position="884"/>
    </location>
</feature>
<dbReference type="Gene3D" id="3.40.50.300">
    <property type="entry name" value="P-loop containing nucleotide triphosphate hydrolases"/>
    <property type="match status" value="1"/>
</dbReference>
<dbReference type="PANTHER" id="PTHR36766">
    <property type="entry name" value="PLANT BROAD-SPECTRUM MILDEW RESISTANCE PROTEIN RPW8"/>
    <property type="match status" value="1"/>
</dbReference>
<comment type="similarity">
    <text evidence="1">Belongs to the disease resistance NB-LRR family.</text>
</comment>
<evidence type="ECO:0000256" key="1">
    <source>
        <dbReference type="ARBA" id="ARBA00008894"/>
    </source>
</evidence>
<dbReference type="GO" id="GO:0002758">
    <property type="term" value="P:innate immune response-activating signaling pathway"/>
    <property type="evidence" value="ECO:0007669"/>
    <property type="project" value="UniProtKB-ARBA"/>
</dbReference>
<name>B8ALM8_ORYSI</name>
<dbReference type="FunFam" id="1.10.10.10:FF:000322">
    <property type="entry name" value="Probable disease resistance protein At1g63360"/>
    <property type="match status" value="1"/>
</dbReference>
<dbReference type="Pfam" id="PF23559">
    <property type="entry name" value="WHD_DRP"/>
    <property type="match status" value="1"/>
</dbReference>
<dbReference type="GO" id="GO:0009626">
    <property type="term" value="P:plant-type hypersensitive response"/>
    <property type="evidence" value="ECO:0007669"/>
    <property type="project" value="UniProtKB-ARBA"/>
</dbReference>
<reference evidence="13 14" key="1">
    <citation type="journal article" date="2005" name="PLoS Biol.">
        <title>The genomes of Oryza sativa: a history of duplications.</title>
        <authorList>
            <person name="Yu J."/>
            <person name="Wang J."/>
            <person name="Lin W."/>
            <person name="Li S."/>
            <person name="Li H."/>
            <person name="Zhou J."/>
            <person name="Ni P."/>
            <person name="Dong W."/>
            <person name="Hu S."/>
            <person name="Zeng C."/>
            <person name="Zhang J."/>
            <person name="Zhang Y."/>
            <person name="Li R."/>
            <person name="Xu Z."/>
            <person name="Li S."/>
            <person name="Li X."/>
            <person name="Zheng H."/>
            <person name="Cong L."/>
            <person name="Lin L."/>
            <person name="Yin J."/>
            <person name="Geng J."/>
            <person name="Li G."/>
            <person name="Shi J."/>
            <person name="Liu J."/>
            <person name="Lv H."/>
            <person name="Li J."/>
            <person name="Wang J."/>
            <person name="Deng Y."/>
            <person name="Ran L."/>
            <person name="Shi X."/>
            <person name="Wang X."/>
            <person name="Wu Q."/>
            <person name="Li C."/>
            <person name="Ren X."/>
            <person name="Wang J."/>
            <person name="Wang X."/>
            <person name="Li D."/>
            <person name="Liu D."/>
            <person name="Zhang X."/>
            <person name="Ji Z."/>
            <person name="Zhao W."/>
            <person name="Sun Y."/>
            <person name="Zhang Z."/>
            <person name="Bao J."/>
            <person name="Han Y."/>
            <person name="Dong L."/>
            <person name="Ji J."/>
            <person name="Chen P."/>
            <person name="Wu S."/>
            <person name="Liu J."/>
            <person name="Xiao Y."/>
            <person name="Bu D."/>
            <person name="Tan J."/>
            <person name="Yang L."/>
            <person name="Ye C."/>
            <person name="Zhang J."/>
            <person name="Xu J."/>
            <person name="Zhou Y."/>
            <person name="Yu Y."/>
            <person name="Zhang B."/>
            <person name="Zhuang S."/>
            <person name="Wei H."/>
            <person name="Liu B."/>
            <person name="Lei M."/>
            <person name="Yu H."/>
            <person name="Li Y."/>
            <person name="Xu H."/>
            <person name="Wei S."/>
            <person name="He X."/>
            <person name="Fang L."/>
            <person name="Zhang Z."/>
            <person name="Zhang Y."/>
            <person name="Huang X."/>
            <person name="Su Z."/>
            <person name="Tong W."/>
            <person name="Li J."/>
            <person name="Tong Z."/>
            <person name="Li S."/>
            <person name="Ye J."/>
            <person name="Wang L."/>
            <person name="Fang L."/>
            <person name="Lei T."/>
            <person name="Chen C."/>
            <person name="Chen H."/>
            <person name="Xu Z."/>
            <person name="Li H."/>
            <person name="Huang H."/>
            <person name="Zhang F."/>
            <person name="Xu H."/>
            <person name="Li N."/>
            <person name="Zhao C."/>
            <person name="Li S."/>
            <person name="Dong L."/>
            <person name="Huang Y."/>
            <person name="Li L."/>
            <person name="Xi Y."/>
            <person name="Qi Q."/>
            <person name="Li W."/>
            <person name="Zhang B."/>
            <person name="Hu W."/>
            <person name="Zhang Y."/>
            <person name="Tian X."/>
            <person name="Jiao Y."/>
            <person name="Liang X."/>
            <person name="Jin J."/>
            <person name="Gao L."/>
            <person name="Zheng W."/>
            <person name="Hao B."/>
            <person name="Liu S."/>
            <person name="Wang W."/>
            <person name="Yuan L."/>
            <person name="Cao M."/>
            <person name="McDermott J."/>
            <person name="Samudrala R."/>
            <person name="Wang J."/>
            <person name="Wong G.K."/>
            <person name="Yang H."/>
        </authorList>
    </citation>
    <scope>NUCLEOTIDE SEQUENCE [LARGE SCALE GENOMIC DNA]</scope>
    <source>
        <strain evidence="14">cv. 93-11</strain>
    </source>
</reference>
<gene>
    <name evidence="13" type="ORF">OsI_12444</name>
</gene>
<protein>
    <recommendedName>
        <fullName evidence="15">NBS-LRR-like resistance protein</fullName>
    </recommendedName>
</protein>
<dbReference type="InterPro" id="IPR041118">
    <property type="entry name" value="Rx_N"/>
</dbReference>
<dbReference type="EMBL" id="CM000128">
    <property type="protein sequence ID" value="EEC75661.1"/>
    <property type="molecule type" value="Genomic_DNA"/>
</dbReference>
<dbReference type="GO" id="GO:0043531">
    <property type="term" value="F:ADP binding"/>
    <property type="evidence" value="ECO:0007669"/>
    <property type="project" value="InterPro"/>
</dbReference>
<dbReference type="InterPro" id="IPR042197">
    <property type="entry name" value="Apaf_helical"/>
</dbReference>
<evidence type="ECO:0000313" key="13">
    <source>
        <dbReference type="EMBL" id="EEC75661.1"/>
    </source>
</evidence>
<evidence type="ECO:0000256" key="6">
    <source>
        <dbReference type="ARBA" id="ARBA00022840"/>
    </source>
</evidence>
<dbReference type="SUPFAM" id="SSF52540">
    <property type="entry name" value="P-loop containing nucleoside triphosphate hydrolases"/>
    <property type="match status" value="1"/>
</dbReference>
<dbReference type="PANTHER" id="PTHR36766:SF36">
    <property type="entry name" value="AAA+ ATPASE DOMAIN-CONTAINING PROTEIN"/>
    <property type="match status" value="1"/>
</dbReference>
<keyword evidence="6" id="KW-0067">ATP-binding</keyword>
<dbReference type="InterPro" id="IPR055414">
    <property type="entry name" value="LRR_R13L4/SHOC2-like"/>
</dbReference>
<evidence type="ECO:0000256" key="3">
    <source>
        <dbReference type="ARBA" id="ARBA00022737"/>
    </source>
</evidence>
<evidence type="ECO:0000259" key="10">
    <source>
        <dbReference type="Pfam" id="PF18052"/>
    </source>
</evidence>
<keyword evidence="14" id="KW-1185">Reference proteome</keyword>
<evidence type="ECO:0000259" key="11">
    <source>
        <dbReference type="Pfam" id="PF23559"/>
    </source>
</evidence>
<accession>B8ALM8</accession>
<dbReference type="AlphaFoldDB" id="B8ALM8"/>
<dbReference type="HOGENOM" id="CLU_000837_8_6_1"/>
<sequence length="1129" mass="126768">MAVVLDAFASYVQRMLAEMAREEMCMLLGVSGEINRLGVTLGDLKKFLADADRRNISDRSVQGWVRELKDAMYHAVDILDLCHLRAMAMDRGRRTSAATKACCNPLLFCLRDPLFAHHIGRRIRALNRRLDDIKTRSAQFSFVNLASYNSSSSSSKLATSRRPAPNRETTGEPVRSGVVGEKIKEDTRELVEMLTEKSSSSSSSKSNINSVTVVVAIVGVGGIGKTTLAREVYNHDTIRDKFDKRIWLSVNQDWDKLELLRNAITLAGGDHRGETAMAVLRPILTAALAGKRLLLVMDDVWSHRAWEDVLETPLSNAAAPGGGSRVIVTTRDGRVARAMKALQPYHHVHKLGPQDAWSLLKKQVVSNEMDEAGMYMLQDVGMEIIAKCDGLPLAIKVMGGLLCQKETTRTDWEKVLNDSAWSIVGMPEELNYAVYLSYEDLPPCLKQCFLHYSLLPKNIVFGYDIIVGMWISEGFVHGSSSDELEESGRHYYKELIARNLIEPEKEYIDQYHCNMHDVVRSFAQCVLGDEALAAHAGEIGKIEQLNSEIFRRLCIESRGSESGELQWSMLQEQRSLRTLIAIGKFKVDPGDSLIPLSSLRILHIQSANVAALVDTLYELKHLRYLSIRYSDISRLPENIGKMRFLQLISLRGCEDVKELPDSIVKLGQLRYLSLTGTSVDVGIPRGFCGLSNLRKLYGFPAHMRGDWCSLEELGPLSQLRDLAIKGLENVSSASFATMARLGSKKHLTYLTLGCSSRLDDDGLVTEQRRASEEEQTRIELVFDELCPPSCVEILDIGGYLGHRLPRWMMSSTAAVALKFLRFLTMDDLAMCAQLPDGLCQLPCLQLLQVDSAPAIKRVCHDFLQPDQHCHPATAFPRLQRLELIGMVEWEEWQWEERAGVQAMHVLELLLLNRCKLRLLPPGLAFHARALKKLQFLERITDLSRLQKLTIVKCPKLRVLHGVPAIQRLGLEDYRMETLPDYLENVSPRHLLLDCSLALLAAIAMGDSGHELGKLSHIQHVNAHARDGHNPRKWYVLYTREPSSFETNIVDGSSIPAEPFLFDSPCHAVYSGYEEEQHLETRTPCQARKKSITINYISRRYNCSSRSRITGSCCEPTLLAHGRTCNLESL</sequence>
<dbReference type="Gene3D" id="3.80.10.10">
    <property type="entry name" value="Ribonuclease Inhibitor"/>
    <property type="match status" value="1"/>
</dbReference>
<dbReference type="InterPro" id="IPR002182">
    <property type="entry name" value="NB-ARC"/>
</dbReference>
<dbReference type="Proteomes" id="UP000007015">
    <property type="component" value="Chromosome 3"/>
</dbReference>
<dbReference type="GO" id="GO:0005524">
    <property type="term" value="F:ATP binding"/>
    <property type="evidence" value="ECO:0007669"/>
    <property type="project" value="UniProtKB-KW"/>
</dbReference>
<dbReference type="PRINTS" id="PR00364">
    <property type="entry name" value="DISEASERSIST"/>
</dbReference>
<organism evidence="13 14">
    <name type="scientific">Oryza sativa subsp. indica</name>
    <name type="common">Rice</name>
    <dbReference type="NCBI Taxonomy" id="39946"/>
    <lineage>
        <taxon>Eukaryota</taxon>
        <taxon>Viridiplantae</taxon>
        <taxon>Streptophyta</taxon>
        <taxon>Embryophyta</taxon>
        <taxon>Tracheophyta</taxon>
        <taxon>Spermatophyta</taxon>
        <taxon>Magnoliopsida</taxon>
        <taxon>Liliopsida</taxon>
        <taxon>Poales</taxon>
        <taxon>Poaceae</taxon>
        <taxon>BOP clade</taxon>
        <taxon>Oryzoideae</taxon>
        <taxon>Oryzeae</taxon>
        <taxon>Oryzinae</taxon>
        <taxon>Oryza</taxon>
        <taxon>Oryza sativa</taxon>
    </lineage>
</organism>
<feature type="domain" description="Disease resistance N-terminal" evidence="10">
    <location>
        <begin position="10"/>
        <end position="90"/>
    </location>
</feature>
<evidence type="ECO:0000256" key="4">
    <source>
        <dbReference type="ARBA" id="ARBA00022741"/>
    </source>
</evidence>
<evidence type="ECO:0000259" key="9">
    <source>
        <dbReference type="Pfam" id="PF00931"/>
    </source>
</evidence>
<evidence type="ECO:0000256" key="5">
    <source>
        <dbReference type="ARBA" id="ARBA00022821"/>
    </source>
</evidence>
<dbReference type="Pfam" id="PF23598">
    <property type="entry name" value="LRR_14"/>
    <property type="match status" value="1"/>
</dbReference>
<evidence type="ECO:0008006" key="15">
    <source>
        <dbReference type="Google" id="ProtNLM"/>
    </source>
</evidence>
<dbReference type="STRING" id="39946.B8ALM8"/>
<keyword evidence="3" id="KW-0677">Repeat</keyword>
<keyword evidence="5" id="KW-0611">Plant defense</keyword>
<dbReference type="InterPro" id="IPR058922">
    <property type="entry name" value="WHD_DRP"/>
</dbReference>
<dbReference type="Pfam" id="PF18052">
    <property type="entry name" value="Rx_N"/>
    <property type="match status" value="1"/>
</dbReference>
<keyword evidence="2" id="KW-0433">Leucine-rich repeat</keyword>
<dbReference type="Gene3D" id="1.10.10.10">
    <property type="entry name" value="Winged helix-like DNA-binding domain superfamily/Winged helix DNA-binding domain"/>
    <property type="match status" value="1"/>
</dbReference>
<dbReference type="Gramene" id="BGIOSGA013050-TA">
    <property type="protein sequence ID" value="BGIOSGA013050-PA"/>
    <property type="gene ID" value="BGIOSGA013050"/>
</dbReference>
<evidence type="ECO:0000313" key="14">
    <source>
        <dbReference type="Proteomes" id="UP000007015"/>
    </source>
</evidence>
<dbReference type="GO" id="GO:0042742">
    <property type="term" value="P:defense response to bacterium"/>
    <property type="evidence" value="ECO:0007669"/>
    <property type="project" value="UniProtKB-ARBA"/>
</dbReference>
<dbReference type="InterPro" id="IPR032675">
    <property type="entry name" value="LRR_dom_sf"/>
</dbReference>
<dbReference type="SUPFAM" id="SSF52058">
    <property type="entry name" value="L domain-like"/>
    <property type="match status" value="1"/>
</dbReference>
<feature type="domain" description="NB-ARC" evidence="9">
    <location>
        <begin position="212"/>
        <end position="368"/>
    </location>
</feature>
<evidence type="ECO:0000259" key="12">
    <source>
        <dbReference type="Pfam" id="PF23598"/>
    </source>
</evidence>
<proteinExistence type="inferred from homology"/>